<feature type="compositionally biased region" description="Polar residues" evidence="9">
    <location>
        <begin position="495"/>
        <end position="505"/>
    </location>
</feature>
<gene>
    <name evidence="14" type="primary">LOC116189586</name>
    <name evidence="8" type="synonym">MLO</name>
    <name evidence="11" type="ORF">CDL15_Pgr022696</name>
</gene>
<dbReference type="EMBL" id="MTKT01000813">
    <property type="protein sequence ID" value="OWM87584.1"/>
    <property type="molecule type" value="Genomic_DNA"/>
</dbReference>
<comment type="function">
    <text evidence="8">May be involved in modulation of pathogen defense and leaf cell death.</text>
</comment>
<dbReference type="Proteomes" id="UP000515151">
    <property type="component" value="Chromosome 8"/>
</dbReference>
<dbReference type="GO" id="GO:0005516">
    <property type="term" value="F:calmodulin binding"/>
    <property type="evidence" value="ECO:0007669"/>
    <property type="project" value="UniProtKB-KW"/>
</dbReference>
<feature type="transmembrane region" description="Helical" evidence="10">
    <location>
        <begin position="360"/>
        <end position="379"/>
    </location>
</feature>
<keyword evidence="6 8" id="KW-0472">Membrane</keyword>
<feature type="region of interest" description="Disordered" evidence="9">
    <location>
        <begin position="455"/>
        <end position="578"/>
    </location>
</feature>
<dbReference type="PANTHER" id="PTHR31942">
    <property type="entry name" value="MLO-LIKE PROTEIN 1"/>
    <property type="match status" value="1"/>
</dbReference>
<dbReference type="AlphaFoldDB" id="A0A218XRL8"/>
<reference evidence="14" key="4">
    <citation type="submission" date="2025-04" db="UniProtKB">
        <authorList>
            <consortium name="RefSeq"/>
        </authorList>
    </citation>
    <scope>IDENTIFICATION</scope>
    <source>
        <tissue evidence="14">Leaf</tissue>
    </source>
</reference>
<evidence type="ECO:0000256" key="8">
    <source>
        <dbReference type="RuleBase" id="RU280816"/>
    </source>
</evidence>
<feature type="transmembrane region" description="Helical" evidence="10">
    <location>
        <begin position="276"/>
        <end position="295"/>
    </location>
</feature>
<organism evidence="11 12">
    <name type="scientific">Punica granatum</name>
    <name type="common">Pomegranate</name>
    <dbReference type="NCBI Taxonomy" id="22663"/>
    <lineage>
        <taxon>Eukaryota</taxon>
        <taxon>Viridiplantae</taxon>
        <taxon>Streptophyta</taxon>
        <taxon>Embryophyta</taxon>
        <taxon>Tracheophyta</taxon>
        <taxon>Spermatophyta</taxon>
        <taxon>Magnoliopsida</taxon>
        <taxon>eudicotyledons</taxon>
        <taxon>Gunneridae</taxon>
        <taxon>Pentapetalae</taxon>
        <taxon>rosids</taxon>
        <taxon>malvids</taxon>
        <taxon>Myrtales</taxon>
        <taxon>Lythraceae</taxon>
        <taxon>Punica</taxon>
    </lineage>
</organism>
<feature type="transmembrane region" description="Helical" evidence="10">
    <location>
        <begin position="16"/>
        <end position="39"/>
    </location>
</feature>
<comment type="domain">
    <text evidence="8">The C-terminus contains a calmodulin-binding domain, which binds calmodulin in a calcium-dependent fashion.</text>
</comment>
<reference evidence="11" key="2">
    <citation type="submission" date="2017-06" db="EMBL/GenBank/DDBJ databases">
        <title>The pomegranate genome and the genomics of punicalagin biosynthesis.</title>
        <authorList>
            <person name="Xu C."/>
        </authorList>
    </citation>
    <scope>NUCLEOTIDE SEQUENCE [LARGE SCALE GENOMIC DNA]</scope>
    <source>
        <tissue evidence="11">Fresh leaf</tissue>
    </source>
</reference>
<protein>
    <recommendedName>
        <fullName evidence="8">MLO-like protein</fullName>
    </recommendedName>
</protein>
<evidence type="ECO:0000256" key="6">
    <source>
        <dbReference type="ARBA" id="ARBA00023136"/>
    </source>
</evidence>
<keyword evidence="4 8" id="KW-0611">Plant defense</keyword>
<feature type="transmembrane region" description="Helical" evidence="10">
    <location>
        <begin position="151"/>
        <end position="172"/>
    </location>
</feature>
<dbReference type="OrthoDB" id="1388414at2759"/>
<feature type="transmembrane region" description="Helical" evidence="10">
    <location>
        <begin position="301"/>
        <end position="319"/>
    </location>
</feature>
<reference evidence="12" key="1">
    <citation type="journal article" date="2017" name="Plant J.">
        <title>The pomegranate (Punica granatum L.) genome and the genomics of punicalagin biosynthesis.</title>
        <authorList>
            <person name="Qin G."/>
            <person name="Xu C."/>
            <person name="Ming R."/>
            <person name="Tang H."/>
            <person name="Guyot R."/>
            <person name="Kramer E.M."/>
            <person name="Hu Y."/>
            <person name="Yi X."/>
            <person name="Qi Y."/>
            <person name="Xu X."/>
            <person name="Gao Z."/>
            <person name="Pan H."/>
            <person name="Jian J."/>
            <person name="Tian Y."/>
            <person name="Yue Z."/>
            <person name="Xu Y."/>
        </authorList>
    </citation>
    <scope>NUCLEOTIDE SEQUENCE [LARGE SCALE GENOMIC DNA]</scope>
    <source>
        <strain evidence="12">cv. Dabenzi</strain>
    </source>
</reference>
<evidence type="ECO:0000256" key="9">
    <source>
        <dbReference type="SAM" id="MobiDB-lite"/>
    </source>
</evidence>
<evidence type="ECO:0000256" key="10">
    <source>
        <dbReference type="SAM" id="Phobius"/>
    </source>
</evidence>
<evidence type="ECO:0000313" key="11">
    <source>
        <dbReference type="EMBL" id="OWM87584.1"/>
    </source>
</evidence>
<feature type="transmembrane region" description="Helical" evidence="10">
    <location>
        <begin position="60"/>
        <end position="79"/>
    </location>
</feature>
<evidence type="ECO:0000256" key="7">
    <source>
        <dbReference type="ARBA" id="ARBA00023265"/>
    </source>
</evidence>
<reference evidence="13" key="3">
    <citation type="journal article" date="2020" name="Plant Biotechnol. J.">
        <title>The pomegranate (Punica granatum L.) draft genome dissects genetic divergence between soft- and hard-seeded cultivars.</title>
        <authorList>
            <person name="Luo X."/>
            <person name="Li H."/>
            <person name="Wu Z."/>
            <person name="Yao W."/>
            <person name="Zhao P."/>
            <person name="Cao D."/>
            <person name="Yu H."/>
            <person name="Li K."/>
            <person name="Poudel K."/>
            <person name="Zhao D."/>
            <person name="Zhang F."/>
            <person name="Xia X."/>
            <person name="Chen L."/>
            <person name="Wang Q."/>
            <person name="Jing D."/>
            <person name="Cao S."/>
        </authorList>
    </citation>
    <scope>NUCLEOTIDE SEQUENCE [LARGE SCALE GENOMIC DNA]</scope>
</reference>
<proteinExistence type="inferred from homology"/>
<dbReference type="GO" id="GO:0006952">
    <property type="term" value="P:defense response"/>
    <property type="evidence" value="ECO:0007669"/>
    <property type="project" value="UniProtKB-KW"/>
</dbReference>
<feature type="compositionally biased region" description="Polar residues" evidence="9">
    <location>
        <begin position="465"/>
        <end position="474"/>
    </location>
</feature>
<evidence type="ECO:0000313" key="14">
    <source>
        <dbReference type="RefSeq" id="XP_031375164.1"/>
    </source>
</evidence>
<dbReference type="Proteomes" id="UP000197138">
    <property type="component" value="Unassembled WGS sequence"/>
</dbReference>
<keyword evidence="13" id="KW-1185">Reference proteome</keyword>
<feature type="transmembrane region" description="Helical" evidence="10">
    <location>
        <begin position="399"/>
        <end position="424"/>
    </location>
</feature>
<accession>A0A218XRL8</accession>
<evidence type="ECO:0000313" key="13">
    <source>
        <dbReference type="Proteomes" id="UP000515151"/>
    </source>
</evidence>
<keyword evidence="3 8" id="KW-0812">Transmembrane</keyword>
<dbReference type="GO" id="GO:0016020">
    <property type="term" value="C:membrane"/>
    <property type="evidence" value="ECO:0007669"/>
    <property type="project" value="UniProtKB-SubCell"/>
</dbReference>
<keyword evidence="5 8" id="KW-1133">Transmembrane helix</keyword>
<evidence type="ECO:0000256" key="5">
    <source>
        <dbReference type="ARBA" id="ARBA00022989"/>
    </source>
</evidence>
<evidence type="ECO:0000256" key="1">
    <source>
        <dbReference type="ARBA" id="ARBA00004141"/>
    </source>
</evidence>
<dbReference type="Pfam" id="PF03094">
    <property type="entry name" value="Mlo"/>
    <property type="match status" value="1"/>
</dbReference>
<evidence type="ECO:0000256" key="3">
    <source>
        <dbReference type="ARBA" id="ARBA00022692"/>
    </source>
</evidence>
<dbReference type="RefSeq" id="XP_031375164.1">
    <property type="nucleotide sequence ID" value="XM_031519304.1"/>
</dbReference>
<dbReference type="GeneID" id="116189586"/>
<evidence type="ECO:0000313" key="12">
    <source>
        <dbReference type="Proteomes" id="UP000197138"/>
    </source>
</evidence>
<comment type="similarity">
    <text evidence="2 8">Belongs to the MLO family.</text>
</comment>
<evidence type="ECO:0000256" key="2">
    <source>
        <dbReference type="ARBA" id="ARBA00006574"/>
    </source>
</evidence>
<sequence>MAEYAKERTLEETSTWAVAVVCFVLLVISLFVEHSIHLLEKFLKKKRKVALVESLEKVKSELMLLGFISLLLTVLQTPISNICVPRKIAASWQPCSTPLKSITTTENYERRLLQFLDLTDIPRRSLATKGYDKCSGKGQYAFVTAYGIHQLHIFIFVLALMHVLYCIATLILGNIKMRRWKTWENETRTLEYTYHNDPQRFRFARDTSFGRRHLNYWSRSTITLWIVSFFRQFFASVTKVDYFTLRHGFIMAHLPPGNETKFDFQKYIHRSLEEDFKVIVGISPVIWFSAVLFLLTNTHGWHSYFWIPVSSLVIVLLIGTKLQVIITKLGLRIQERGQVVKGTPVVQPGDDLFWFGRPRLLLFLIHFVLFQNAFQLAFFAWSTYSFGFKNCFHQALDDIIIRVSMGVFIQVLCSYVTLPLYALVTQMGSTMKTTIFNEQVASALKQWHHTAKKHAKASRHLHGDGTSSHVSSRPATPLHGMNSPIHLLNNRNRDSQVQPNDSPQVSPYRASDIGKGDQYDDLDSQFLHPPEGGEIKEQEEIAPTATHQDSGRSSVMPLPEGSDEEVTDISFSEFSVRK</sequence>
<feature type="compositionally biased region" description="Polar residues" evidence="9">
    <location>
        <begin position="569"/>
        <end position="578"/>
    </location>
</feature>
<evidence type="ECO:0000256" key="4">
    <source>
        <dbReference type="ARBA" id="ARBA00022821"/>
    </source>
</evidence>
<dbReference type="InterPro" id="IPR004326">
    <property type="entry name" value="Mlo"/>
</dbReference>
<keyword evidence="7 8" id="KW-0568">Pathogenesis-related protein</keyword>
<name>A0A218XRL8_PUNGR</name>
<keyword evidence="8" id="KW-0112">Calmodulin-binding</keyword>
<comment type="subcellular location">
    <subcellularLocation>
        <location evidence="1 8">Membrane</location>
        <topology evidence="1 8">Multi-pass membrane protein</topology>
    </subcellularLocation>
</comment>
<dbReference type="PANTHER" id="PTHR31942:SF34">
    <property type="entry name" value="MLO-LIKE PROTEIN"/>
    <property type="match status" value="1"/>
</dbReference>